<dbReference type="Proteomes" id="UP000677054">
    <property type="component" value="Unassembled WGS sequence"/>
</dbReference>
<gene>
    <name evidence="1" type="ORF">DSTB1V02_LOCUS8425</name>
</gene>
<dbReference type="EMBL" id="LR901440">
    <property type="protein sequence ID" value="CAD7248614.1"/>
    <property type="molecule type" value="Genomic_DNA"/>
</dbReference>
<evidence type="ECO:0000313" key="1">
    <source>
        <dbReference type="EMBL" id="CAD7248614.1"/>
    </source>
</evidence>
<keyword evidence="2" id="KW-1185">Reference proteome</keyword>
<organism evidence="1">
    <name type="scientific">Darwinula stevensoni</name>
    <dbReference type="NCBI Taxonomy" id="69355"/>
    <lineage>
        <taxon>Eukaryota</taxon>
        <taxon>Metazoa</taxon>
        <taxon>Ecdysozoa</taxon>
        <taxon>Arthropoda</taxon>
        <taxon>Crustacea</taxon>
        <taxon>Oligostraca</taxon>
        <taxon>Ostracoda</taxon>
        <taxon>Podocopa</taxon>
        <taxon>Podocopida</taxon>
        <taxon>Darwinulocopina</taxon>
        <taxon>Darwinuloidea</taxon>
        <taxon>Darwinulidae</taxon>
        <taxon>Darwinula</taxon>
    </lineage>
</organism>
<dbReference type="EMBL" id="CAJPEV010001923">
    <property type="protein sequence ID" value="CAG0894905.1"/>
    <property type="molecule type" value="Genomic_DNA"/>
</dbReference>
<reference evidence="1" key="1">
    <citation type="submission" date="2020-11" db="EMBL/GenBank/DDBJ databases">
        <authorList>
            <person name="Tran Van P."/>
        </authorList>
    </citation>
    <scope>NUCLEOTIDE SEQUENCE</scope>
</reference>
<feature type="non-terminal residue" evidence="1">
    <location>
        <position position="85"/>
    </location>
</feature>
<dbReference type="AlphaFoldDB" id="A0A7R9A832"/>
<name>A0A7R9A832_9CRUS</name>
<accession>A0A7R9A832</accession>
<protein>
    <submittedName>
        <fullName evidence="1">Uncharacterized protein</fullName>
    </submittedName>
</protein>
<evidence type="ECO:0000313" key="2">
    <source>
        <dbReference type="Proteomes" id="UP000677054"/>
    </source>
</evidence>
<sequence>SIEARGSADFFAYIVSQVQDQTGPKRPVMPKVSSTGHMDKISRLMGEEEIREMGKRAAAEDQLKESQSEFFDGIRWRQRNGFNSS</sequence>
<proteinExistence type="predicted"/>